<keyword evidence="4" id="KW-0812">Transmembrane</keyword>
<keyword evidence="9" id="KW-0472">Membrane</keyword>
<evidence type="ECO:0000256" key="7">
    <source>
        <dbReference type="ARBA" id="ARBA00022989"/>
    </source>
</evidence>
<comment type="subcellular location">
    <subcellularLocation>
        <location evidence="1">Mitochondrion inner membrane</location>
        <topology evidence="1">Single-pass membrane protein</topology>
    </subcellularLocation>
</comment>
<dbReference type="OrthoDB" id="5947505at2759"/>
<evidence type="ECO:0000256" key="4">
    <source>
        <dbReference type="ARBA" id="ARBA00022692"/>
    </source>
</evidence>
<dbReference type="InterPro" id="IPR001349">
    <property type="entry name" value="Cyt_c_oxidase_su6a"/>
</dbReference>
<keyword evidence="5" id="KW-0999">Mitochondrion inner membrane</keyword>
<accession>A0A061AGX0</accession>
<dbReference type="PANTHER" id="PTHR11504:SF0">
    <property type="entry name" value="CYTOCHROME C OXIDASE SUBUNIT"/>
    <property type="match status" value="1"/>
</dbReference>
<dbReference type="GO" id="GO:0006123">
    <property type="term" value="P:mitochondrial electron transport, cytochrome c to oxygen"/>
    <property type="evidence" value="ECO:0007669"/>
    <property type="project" value="TreeGrafter"/>
</dbReference>
<dbReference type="VEuPathDB" id="FungiDB:BON22_0624"/>
<dbReference type="AlphaFoldDB" id="A0A061AGX0"/>
<evidence type="ECO:0000256" key="11">
    <source>
        <dbReference type="ARBA" id="ARBA00082360"/>
    </source>
</evidence>
<dbReference type="GO" id="GO:0030234">
    <property type="term" value="F:enzyme regulator activity"/>
    <property type="evidence" value="ECO:0007669"/>
    <property type="project" value="TreeGrafter"/>
</dbReference>
<dbReference type="Gene3D" id="4.10.95.10">
    <property type="entry name" value="Cytochrome c oxidase, subunit VIa"/>
    <property type="match status" value="1"/>
</dbReference>
<gene>
    <name evidence="13" type="ORF">CYFA0S_01e04852g</name>
</gene>
<dbReference type="SUPFAM" id="SSF81411">
    <property type="entry name" value="Mitochondrial cytochrome c oxidase subunit VIa"/>
    <property type="match status" value="1"/>
</dbReference>
<sequence>MSARHKKKPNDKMFGHNCELLHSDKSLSITDLQLIKMFRQTTRQATRAARNVRNAHTNAELPPWANKPAFPNPNPEAAKAFKSQYEATKHHAEQTSSLWRKISWFVAAPAVLATAVNTYFVEAEHAHHREHLAHVSDEDWPKQYDYMNIRSKPFFWGNGDETLFWNPVVNRHIKD</sequence>
<evidence type="ECO:0000256" key="10">
    <source>
        <dbReference type="ARBA" id="ARBA00070930"/>
    </source>
</evidence>
<dbReference type="InterPro" id="IPR036418">
    <property type="entry name" value="Cyt_c_oxidase_su6a_sf"/>
</dbReference>
<evidence type="ECO:0000256" key="5">
    <source>
        <dbReference type="ARBA" id="ARBA00022792"/>
    </source>
</evidence>
<proteinExistence type="inferred from homology"/>
<protein>
    <recommendedName>
        <fullName evidence="10">Cytochrome c oxidase subunit 13, mitochondrial</fullName>
    </recommendedName>
    <alternativeName>
        <fullName evidence="11">Cytochrome c oxidase polypeptide VIa</fullName>
    </alternativeName>
</protein>
<organism evidence="13">
    <name type="scientific">Cyberlindnera fabianii</name>
    <name type="common">Yeast</name>
    <name type="synonym">Hansenula fabianii</name>
    <dbReference type="NCBI Taxonomy" id="36022"/>
    <lineage>
        <taxon>Eukaryota</taxon>
        <taxon>Fungi</taxon>
        <taxon>Dikarya</taxon>
        <taxon>Ascomycota</taxon>
        <taxon>Saccharomycotina</taxon>
        <taxon>Saccharomycetes</taxon>
        <taxon>Phaffomycetales</taxon>
        <taxon>Phaffomycetaceae</taxon>
        <taxon>Cyberlindnera</taxon>
    </lineage>
</organism>
<dbReference type="GO" id="GO:0005743">
    <property type="term" value="C:mitochondrial inner membrane"/>
    <property type="evidence" value="ECO:0007669"/>
    <property type="project" value="UniProtKB-SubCell"/>
</dbReference>
<keyword evidence="7" id="KW-1133">Transmembrane helix</keyword>
<dbReference type="PhylomeDB" id="A0A061AGX0"/>
<dbReference type="FunFam" id="4.10.95.10:FF:000001">
    <property type="entry name" value="Cytochrome c oxidase subunit 6A, mitochondrial"/>
    <property type="match status" value="1"/>
</dbReference>
<evidence type="ECO:0000256" key="2">
    <source>
        <dbReference type="ARBA" id="ARBA00004673"/>
    </source>
</evidence>
<name>A0A061AGX0_CYBFA</name>
<comment type="pathway">
    <text evidence="2">Energy metabolism; oxidative phosphorylation.</text>
</comment>
<evidence type="ECO:0000313" key="13">
    <source>
        <dbReference type="EMBL" id="CDR36832.1"/>
    </source>
</evidence>
<evidence type="ECO:0000256" key="8">
    <source>
        <dbReference type="ARBA" id="ARBA00023128"/>
    </source>
</evidence>
<evidence type="ECO:0000256" key="9">
    <source>
        <dbReference type="ARBA" id="ARBA00023136"/>
    </source>
</evidence>
<evidence type="ECO:0000256" key="12">
    <source>
        <dbReference type="RuleBase" id="RU004396"/>
    </source>
</evidence>
<evidence type="ECO:0000256" key="6">
    <source>
        <dbReference type="ARBA" id="ARBA00022946"/>
    </source>
</evidence>
<dbReference type="PANTHER" id="PTHR11504">
    <property type="entry name" value="CYTOCHROME C OXIDASE POLYPEPTIDE VIA"/>
    <property type="match status" value="1"/>
</dbReference>
<evidence type="ECO:0000256" key="3">
    <source>
        <dbReference type="ARBA" id="ARBA00005553"/>
    </source>
</evidence>
<reference evidence="13" key="1">
    <citation type="journal article" date="2014" name="Genome Announc.">
        <title>Genome sequence of the yeast Cyberlindnera fabianii (Hansenula fabianii).</title>
        <authorList>
            <person name="Freel K.C."/>
            <person name="Sarilar V."/>
            <person name="Neuveglise C."/>
            <person name="Devillers H."/>
            <person name="Friedrich A."/>
            <person name="Schacherer J."/>
        </authorList>
    </citation>
    <scope>NUCLEOTIDE SEQUENCE</scope>
    <source>
        <strain evidence="13">YJS4271</strain>
    </source>
</reference>
<comment type="similarity">
    <text evidence="3 12">Belongs to the cytochrome c oxidase subunit 6A family.</text>
</comment>
<dbReference type="Pfam" id="PF02046">
    <property type="entry name" value="COX6A"/>
    <property type="match status" value="1"/>
</dbReference>
<keyword evidence="8" id="KW-0496">Mitochondrion</keyword>
<evidence type="ECO:0000256" key="1">
    <source>
        <dbReference type="ARBA" id="ARBA00004434"/>
    </source>
</evidence>
<dbReference type="EMBL" id="LK052886">
    <property type="protein sequence ID" value="CDR36832.1"/>
    <property type="molecule type" value="Genomic_DNA"/>
</dbReference>
<keyword evidence="6" id="KW-0809">Transit peptide</keyword>